<keyword evidence="7" id="KW-1015">Disulfide bond</keyword>
<keyword evidence="10" id="KW-0968">Cytoplasmic vesicle</keyword>
<keyword evidence="5" id="KW-0256">Endoplasmic reticulum</keyword>
<evidence type="ECO:0000256" key="7">
    <source>
        <dbReference type="ARBA" id="ARBA00023157"/>
    </source>
</evidence>
<proteinExistence type="inferred from homology"/>
<dbReference type="GO" id="GO:0051971">
    <property type="term" value="P:positive regulation of transmission of nerve impulse"/>
    <property type="evidence" value="ECO:0007669"/>
    <property type="project" value="TreeGrafter"/>
</dbReference>
<dbReference type="OrthoDB" id="9379045at2759"/>
<keyword evidence="22" id="KW-1185">Reference proteome</keyword>
<feature type="chain" id="PRO_5019033241" description="Hypocretin neuropeptide precursor" evidence="20">
    <location>
        <begin position="23"/>
        <end position="119"/>
    </location>
</feature>
<evidence type="ECO:0000256" key="5">
    <source>
        <dbReference type="ARBA" id="ARBA00022824"/>
    </source>
</evidence>
<evidence type="ECO:0000256" key="11">
    <source>
        <dbReference type="ARBA" id="ARBA00034103"/>
    </source>
</evidence>
<dbReference type="STRING" id="75743.A0A401PRX6"/>
<gene>
    <name evidence="21" type="ORF">scyTo_2000007</name>
</gene>
<keyword evidence="6" id="KW-0770">Synapse</keyword>
<dbReference type="Pfam" id="PF02072">
    <property type="entry name" value="Orexin"/>
    <property type="match status" value="1"/>
</dbReference>
<dbReference type="InterPro" id="IPR001704">
    <property type="entry name" value="Orexin"/>
</dbReference>
<feature type="signal peptide" evidence="20">
    <location>
        <begin position="1"/>
        <end position="22"/>
    </location>
</feature>
<comment type="similarity">
    <text evidence="3">Belongs to the orexin family.</text>
</comment>
<dbReference type="GO" id="GO:0030431">
    <property type="term" value="P:sleep"/>
    <property type="evidence" value="ECO:0007669"/>
    <property type="project" value="TreeGrafter"/>
</dbReference>
<comment type="caution">
    <text evidence="21">The sequence shown here is derived from an EMBL/GenBank/DDBJ whole genome shotgun (WGS) entry which is preliminary data.</text>
</comment>
<dbReference type="GO" id="GO:0042594">
    <property type="term" value="P:response to starvation"/>
    <property type="evidence" value="ECO:0007669"/>
    <property type="project" value="TreeGrafter"/>
</dbReference>
<evidence type="ECO:0000256" key="1">
    <source>
        <dbReference type="ARBA" id="ARBA00004427"/>
    </source>
</evidence>
<keyword evidence="9" id="KW-0527">Neuropeptide</keyword>
<reference evidence="21 22" key="1">
    <citation type="journal article" date="2018" name="Nat. Ecol. Evol.">
        <title>Shark genomes provide insights into elasmobranch evolution and the origin of vertebrates.</title>
        <authorList>
            <person name="Hara Y"/>
            <person name="Yamaguchi K"/>
            <person name="Onimaru K"/>
            <person name="Kadota M"/>
            <person name="Koyanagi M"/>
            <person name="Keeley SD"/>
            <person name="Tatsumi K"/>
            <person name="Tanaka K"/>
            <person name="Motone F"/>
            <person name="Kageyama Y"/>
            <person name="Nozu R"/>
            <person name="Adachi N"/>
            <person name="Nishimura O"/>
            <person name="Nakagawa R"/>
            <person name="Tanegashima C"/>
            <person name="Kiyatake I"/>
            <person name="Matsumoto R"/>
            <person name="Murakumo K"/>
            <person name="Nishida K"/>
            <person name="Terakita A"/>
            <person name="Kuratani S"/>
            <person name="Sato K"/>
            <person name="Hyodo S Kuraku.S."/>
        </authorList>
    </citation>
    <scope>NUCLEOTIDE SEQUENCE [LARGE SCALE GENOMIC DNA]</scope>
</reference>
<dbReference type="GO" id="GO:0042755">
    <property type="term" value="P:eating behavior"/>
    <property type="evidence" value="ECO:0007669"/>
    <property type="project" value="TreeGrafter"/>
</dbReference>
<comment type="function">
    <text evidence="17">Binds to orexin receptors HCRTR1/OX1R and HCRTR2/OX2R with a high affinity. Stimulates food intake. Modulates pituitary luteinizing hormone secretion in an ovarian steroid-dependent manner.</text>
</comment>
<feature type="region of interest" description="Disordered" evidence="19">
    <location>
        <begin position="77"/>
        <end position="100"/>
    </location>
</feature>
<evidence type="ECO:0000256" key="4">
    <source>
        <dbReference type="ARBA" id="ARBA00022815"/>
    </source>
</evidence>
<comment type="subcellular location">
    <subcellularLocation>
        <location evidence="2">Cytoplasmic vesicle</location>
    </subcellularLocation>
    <subcellularLocation>
        <location evidence="1">Rough endoplasmic reticulum</location>
    </subcellularLocation>
    <subcellularLocation>
        <location evidence="11">Synapse</location>
    </subcellularLocation>
</comment>
<evidence type="ECO:0000256" key="2">
    <source>
        <dbReference type="ARBA" id="ARBA00004541"/>
    </source>
</evidence>
<dbReference type="PANTHER" id="PTHR15173">
    <property type="entry name" value="OREXIN"/>
    <property type="match status" value="1"/>
</dbReference>
<dbReference type="Proteomes" id="UP000288216">
    <property type="component" value="Unassembled WGS sequence"/>
</dbReference>
<sequence>MVGRELLLLLTVLFLTLPDAQGFSSCCRWRKCHCKLYELLYGAGNHGAGILTVGKRDSELLSEHPYLIWSRGARSRMARAGGSPAPHPVARRSPATEASSLQQALRPVAEALSIRSSAQ</sequence>
<dbReference type="GO" id="GO:0045202">
    <property type="term" value="C:synapse"/>
    <property type="evidence" value="ECO:0007669"/>
    <property type="project" value="UniProtKB-SubCell"/>
</dbReference>
<name>A0A401PRX6_SCYTO</name>
<evidence type="ECO:0000256" key="20">
    <source>
        <dbReference type="SAM" id="SignalP"/>
    </source>
</evidence>
<dbReference type="GO" id="GO:0005184">
    <property type="term" value="F:neuropeptide hormone activity"/>
    <property type="evidence" value="ECO:0007669"/>
    <property type="project" value="TreeGrafter"/>
</dbReference>
<organism evidence="21 22">
    <name type="scientific">Scyliorhinus torazame</name>
    <name type="common">Cloudy catshark</name>
    <name type="synonym">Catulus torazame</name>
    <dbReference type="NCBI Taxonomy" id="75743"/>
    <lineage>
        <taxon>Eukaryota</taxon>
        <taxon>Metazoa</taxon>
        <taxon>Chordata</taxon>
        <taxon>Craniata</taxon>
        <taxon>Vertebrata</taxon>
        <taxon>Chondrichthyes</taxon>
        <taxon>Elasmobranchii</taxon>
        <taxon>Galeomorphii</taxon>
        <taxon>Galeoidea</taxon>
        <taxon>Carcharhiniformes</taxon>
        <taxon>Scyliorhinidae</taxon>
        <taxon>Scyliorhinus</taxon>
    </lineage>
</organism>
<evidence type="ECO:0000256" key="12">
    <source>
        <dbReference type="ARBA" id="ARBA00034336"/>
    </source>
</evidence>
<evidence type="ECO:0000256" key="3">
    <source>
        <dbReference type="ARBA" id="ARBA00009198"/>
    </source>
</evidence>
<dbReference type="PANTHER" id="PTHR15173:SF2">
    <property type="entry name" value="HYPOCRETIN NEUROPEPTIDE PRECURSOR"/>
    <property type="match status" value="1"/>
</dbReference>
<dbReference type="GO" id="GO:0046928">
    <property type="term" value="P:regulation of neurotransmitter secretion"/>
    <property type="evidence" value="ECO:0007669"/>
    <property type="project" value="TreeGrafter"/>
</dbReference>
<dbReference type="GO" id="GO:0005791">
    <property type="term" value="C:rough endoplasmic reticulum"/>
    <property type="evidence" value="ECO:0007669"/>
    <property type="project" value="UniProtKB-SubCell"/>
</dbReference>
<evidence type="ECO:0000256" key="19">
    <source>
        <dbReference type="SAM" id="MobiDB-lite"/>
    </source>
</evidence>
<dbReference type="GO" id="GO:0031772">
    <property type="term" value="F:type 2 orexin receptor binding"/>
    <property type="evidence" value="ECO:0007669"/>
    <property type="project" value="TreeGrafter"/>
</dbReference>
<accession>A0A401PRX6</accession>
<evidence type="ECO:0000256" key="9">
    <source>
        <dbReference type="ARBA" id="ARBA00023320"/>
    </source>
</evidence>
<protein>
    <recommendedName>
        <fullName evidence="12">Hypocretin neuropeptide precursor</fullName>
    </recommendedName>
    <alternativeName>
        <fullName evidence="16">Hypocretin</fullName>
    </alternativeName>
    <alternativeName>
        <fullName evidence="13">Orexin precursor</fullName>
    </alternativeName>
    <alternativeName>
        <fullName evidence="15">Prepro-orexin</fullName>
    </alternativeName>
    <alternativeName>
        <fullName evidence="14">Preprohypocretin</fullName>
    </alternativeName>
</protein>
<dbReference type="PRINTS" id="PR01091">
    <property type="entry name" value="OREXINPP"/>
</dbReference>
<dbReference type="GO" id="GO:0031771">
    <property type="term" value="F:type 1 orexin receptor binding"/>
    <property type="evidence" value="ECO:0007669"/>
    <property type="project" value="TreeGrafter"/>
</dbReference>
<comment type="function">
    <text evidence="18">Binds to orexin receptor HCRTR2/OX2R only. Stimulates food intake. Modulates pituitary luteinizing hormone secretion in an ovarian steroid-dependent manner.</text>
</comment>
<evidence type="ECO:0000256" key="13">
    <source>
        <dbReference type="ARBA" id="ARBA00034351"/>
    </source>
</evidence>
<evidence type="ECO:0000313" key="21">
    <source>
        <dbReference type="EMBL" id="GCB75871.1"/>
    </source>
</evidence>
<dbReference type="GO" id="GO:0031410">
    <property type="term" value="C:cytoplasmic vesicle"/>
    <property type="evidence" value="ECO:0007669"/>
    <property type="project" value="UniProtKB-SubCell"/>
</dbReference>
<evidence type="ECO:0000313" key="22">
    <source>
        <dbReference type="Proteomes" id="UP000288216"/>
    </source>
</evidence>
<evidence type="ECO:0000256" key="8">
    <source>
        <dbReference type="ARBA" id="ARBA00023283"/>
    </source>
</evidence>
<dbReference type="EMBL" id="BFAA01013842">
    <property type="protein sequence ID" value="GCB75871.1"/>
    <property type="molecule type" value="Genomic_DNA"/>
</dbReference>
<dbReference type="GO" id="GO:0001659">
    <property type="term" value="P:temperature homeostasis"/>
    <property type="evidence" value="ECO:0007669"/>
    <property type="project" value="TreeGrafter"/>
</dbReference>
<evidence type="ECO:0000256" key="15">
    <source>
        <dbReference type="ARBA" id="ARBA00034367"/>
    </source>
</evidence>
<evidence type="ECO:0000256" key="16">
    <source>
        <dbReference type="ARBA" id="ARBA00034371"/>
    </source>
</evidence>
<dbReference type="GO" id="GO:0048471">
    <property type="term" value="C:perinuclear region of cytoplasm"/>
    <property type="evidence" value="ECO:0007669"/>
    <property type="project" value="TreeGrafter"/>
</dbReference>
<evidence type="ECO:0000256" key="17">
    <source>
        <dbReference type="ARBA" id="ARBA00045659"/>
    </source>
</evidence>
<dbReference type="AlphaFoldDB" id="A0A401PRX6"/>
<dbReference type="GO" id="GO:0007218">
    <property type="term" value="P:neuropeptide signaling pathway"/>
    <property type="evidence" value="ECO:0007669"/>
    <property type="project" value="UniProtKB-KW"/>
</dbReference>
<keyword evidence="4" id="KW-0027">Amidation</keyword>
<evidence type="ECO:0000256" key="18">
    <source>
        <dbReference type="ARBA" id="ARBA00046224"/>
    </source>
</evidence>
<evidence type="ECO:0000256" key="14">
    <source>
        <dbReference type="ARBA" id="ARBA00034354"/>
    </source>
</evidence>
<keyword evidence="8" id="KW-0873">Pyrrolidone carboxylic acid</keyword>
<evidence type="ECO:0000256" key="6">
    <source>
        <dbReference type="ARBA" id="ARBA00023018"/>
    </source>
</evidence>
<keyword evidence="20" id="KW-0732">Signal</keyword>
<evidence type="ECO:0000256" key="10">
    <source>
        <dbReference type="ARBA" id="ARBA00023329"/>
    </source>
</evidence>